<evidence type="ECO:0000313" key="7">
    <source>
        <dbReference type="EMBL" id="KCV69393.1"/>
    </source>
</evidence>
<evidence type="ECO:0000256" key="5">
    <source>
        <dbReference type="SAM" id="MobiDB-lite"/>
    </source>
</evidence>
<dbReference type="GeneID" id="20528549"/>
<organism evidence="7">
    <name type="scientific">Fonticula alba</name>
    <name type="common">Slime mold</name>
    <dbReference type="NCBI Taxonomy" id="691883"/>
    <lineage>
        <taxon>Eukaryota</taxon>
        <taxon>Rotosphaerida</taxon>
        <taxon>Fonticulaceae</taxon>
        <taxon>Fonticula</taxon>
    </lineage>
</organism>
<comment type="similarity">
    <text evidence="1">Belongs to the WD repeat EIPR1 family.</text>
</comment>
<dbReference type="RefSeq" id="XP_009495958.1">
    <property type="nucleotide sequence ID" value="XM_009497683.1"/>
</dbReference>
<dbReference type="AlphaFoldDB" id="A0A058Z637"/>
<dbReference type="PROSITE" id="PS50082">
    <property type="entry name" value="WD_REPEATS_2"/>
    <property type="match status" value="2"/>
</dbReference>
<evidence type="ECO:0000256" key="3">
    <source>
        <dbReference type="ARBA" id="ARBA00022737"/>
    </source>
</evidence>
<gene>
    <name evidence="7" type="ORF">H696_03824</name>
</gene>
<evidence type="ECO:0000256" key="1">
    <source>
        <dbReference type="ARBA" id="ARBA00005672"/>
    </source>
</evidence>
<dbReference type="Proteomes" id="UP000030693">
    <property type="component" value="Unassembled WGS sequence"/>
</dbReference>
<dbReference type="InterPro" id="IPR059104">
    <property type="entry name" value="Beta-prop_EIPR1-like"/>
</dbReference>
<proteinExistence type="inferred from homology"/>
<protein>
    <recommendedName>
        <fullName evidence="6">EIPR1-like beta-propeller domain-containing protein</fullName>
    </recommendedName>
</protein>
<dbReference type="PANTHER" id="PTHR14205:SF15">
    <property type="entry name" value="EARP AND GARP COMPLEX-INTERACTING PROTEIN 1"/>
    <property type="match status" value="1"/>
</dbReference>
<keyword evidence="3" id="KW-0677">Repeat</keyword>
<dbReference type="PROSITE" id="PS00678">
    <property type="entry name" value="WD_REPEATS_1"/>
    <property type="match status" value="2"/>
</dbReference>
<dbReference type="eggNOG" id="KOG1007">
    <property type="taxonomic scope" value="Eukaryota"/>
</dbReference>
<sequence length="439" mass="45870">MSSTHNSTKRPPLPGGAGSFSQGGQPQARPPAPQPRAVLYGIKHPSMAMCSLPSSATTGVGSDEAARFLVGSATTRGPAEVHLLEVSSEPADPAADAGDSCGPIRSSFYHHPRGQICDISSSPHNSSWFATSSVDAASGENFVTVWGATFPFSPGSPSLPASGNPGDNSPPLKMIASLSGLKSQVNNQGEFATIDQAGALCLFNFAGSTATATNPAPANRTATISTADFGVANPSPLLACSWNPHQDAQIVTSAQDGSLTVWDIRSKRPAIRTTSAHGLKVPVRAVDHNPLAASFLASGGDDGSVRIWDIRNMGSGPVKTTLSHTHWVWSVEYNHFYDELLLSAGSDSRVHLENVGSHVSGSSSYSAGESTHSDSGLPASSPTPSRSRAGPVHTYTPHEESVYSARWSASEPWILASVSYDGRVAINVVPRSEKLRLLL</sequence>
<dbReference type="InterPro" id="IPR019775">
    <property type="entry name" value="WD40_repeat_CS"/>
</dbReference>
<feature type="region of interest" description="Disordered" evidence="5">
    <location>
        <begin position="361"/>
        <end position="394"/>
    </location>
</feature>
<feature type="repeat" description="WD" evidence="4">
    <location>
        <begin position="230"/>
        <end position="272"/>
    </location>
</feature>
<dbReference type="EMBL" id="KB932206">
    <property type="protein sequence ID" value="KCV69393.1"/>
    <property type="molecule type" value="Genomic_DNA"/>
</dbReference>
<feature type="compositionally biased region" description="Low complexity" evidence="5">
    <location>
        <begin position="378"/>
        <end position="391"/>
    </location>
</feature>
<dbReference type="SMART" id="SM00320">
    <property type="entry name" value="WD40"/>
    <property type="match status" value="5"/>
</dbReference>
<dbReference type="Pfam" id="PF23609">
    <property type="entry name" value="Beta-prop_EIPR1"/>
    <property type="match status" value="1"/>
</dbReference>
<feature type="region of interest" description="Disordered" evidence="5">
    <location>
        <begin position="1"/>
        <end position="37"/>
    </location>
</feature>
<dbReference type="GO" id="GO:0016567">
    <property type="term" value="P:protein ubiquitination"/>
    <property type="evidence" value="ECO:0007669"/>
    <property type="project" value="TreeGrafter"/>
</dbReference>
<evidence type="ECO:0000313" key="8">
    <source>
        <dbReference type="Proteomes" id="UP000030693"/>
    </source>
</evidence>
<dbReference type="InterPro" id="IPR001680">
    <property type="entry name" value="WD40_rpt"/>
</dbReference>
<evidence type="ECO:0000259" key="6">
    <source>
        <dbReference type="Pfam" id="PF23609"/>
    </source>
</evidence>
<dbReference type="OrthoDB" id="427795at2759"/>
<dbReference type="PANTHER" id="PTHR14205">
    <property type="entry name" value="WD-REPEAT PROTEIN"/>
    <property type="match status" value="1"/>
</dbReference>
<dbReference type="InterPro" id="IPR036322">
    <property type="entry name" value="WD40_repeat_dom_sf"/>
</dbReference>
<evidence type="ECO:0000256" key="4">
    <source>
        <dbReference type="PROSITE-ProRule" id="PRU00221"/>
    </source>
</evidence>
<dbReference type="Gene3D" id="2.130.10.10">
    <property type="entry name" value="YVTN repeat-like/Quinoprotein amine dehydrogenase"/>
    <property type="match status" value="1"/>
</dbReference>
<keyword evidence="2 4" id="KW-0853">WD repeat</keyword>
<evidence type="ECO:0000256" key="2">
    <source>
        <dbReference type="ARBA" id="ARBA00022574"/>
    </source>
</evidence>
<name>A0A058Z637_FONAL</name>
<keyword evidence="8" id="KW-1185">Reference proteome</keyword>
<dbReference type="PROSITE" id="PS50294">
    <property type="entry name" value="WD_REPEATS_REGION"/>
    <property type="match status" value="1"/>
</dbReference>
<dbReference type="SUPFAM" id="SSF50978">
    <property type="entry name" value="WD40 repeat-like"/>
    <property type="match status" value="1"/>
</dbReference>
<dbReference type="STRING" id="691883.A0A058Z637"/>
<reference evidence="7" key="1">
    <citation type="submission" date="2013-04" db="EMBL/GenBank/DDBJ databases">
        <title>The Genome Sequence of Fonticula alba ATCC 38817.</title>
        <authorList>
            <consortium name="The Broad Institute Genomics Platform"/>
            <person name="Russ C."/>
            <person name="Cuomo C."/>
            <person name="Burger G."/>
            <person name="Gray M.W."/>
            <person name="Holland P.W.H."/>
            <person name="King N."/>
            <person name="Lang F.B.F."/>
            <person name="Roger A.J."/>
            <person name="Ruiz-Trillo I."/>
            <person name="Brown M."/>
            <person name="Walker B."/>
            <person name="Young S."/>
            <person name="Zeng Q."/>
            <person name="Gargeya S."/>
            <person name="Fitzgerald M."/>
            <person name="Haas B."/>
            <person name="Abouelleil A."/>
            <person name="Allen A.W."/>
            <person name="Alvarado L."/>
            <person name="Arachchi H.M."/>
            <person name="Berlin A.M."/>
            <person name="Chapman S.B."/>
            <person name="Gainer-Dewar J."/>
            <person name="Goldberg J."/>
            <person name="Griggs A."/>
            <person name="Gujja S."/>
            <person name="Hansen M."/>
            <person name="Howarth C."/>
            <person name="Imamovic A."/>
            <person name="Ireland A."/>
            <person name="Larimer J."/>
            <person name="McCowan C."/>
            <person name="Murphy C."/>
            <person name="Pearson M."/>
            <person name="Poon T.W."/>
            <person name="Priest M."/>
            <person name="Roberts A."/>
            <person name="Saif S."/>
            <person name="Shea T."/>
            <person name="Sisk P."/>
            <person name="Sykes S."/>
            <person name="Wortman J."/>
            <person name="Nusbaum C."/>
            <person name="Birren B."/>
        </authorList>
    </citation>
    <scope>NUCLEOTIDE SEQUENCE [LARGE SCALE GENOMIC DNA]</scope>
    <source>
        <strain evidence="7">ATCC 38817</strain>
    </source>
</reference>
<feature type="repeat" description="WD" evidence="4">
    <location>
        <begin position="276"/>
        <end position="312"/>
    </location>
</feature>
<feature type="domain" description="EIPR1-like beta-propeller" evidence="6">
    <location>
        <begin position="37"/>
        <end position="352"/>
    </location>
</feature>
<feature type="compositionally biased region" description="Low complexity" evidence="5">
    <location>
        <begin position="361"/>
        <end position="370"/>
    </location>
</feature>
<dbReference type="InterPro" id="IPR015943">
    <property type="entry name" value="WD40/YVTN_repeat-like_dom_sf"/>
</dbReference>
<dbReference type="Pfam" id="PF00400">
    <property type="entry name" value="WD40"/>
    <property type="match status" value="1"/>
</dbReference>
<accession>A0A058Z637</accession>
<dbReference type="InterPro" id="IPR040323">
    <property type="entry name" value="EIPR1"/>
</dbReference>